<comment type="caution">
    <text evidence="2">The sequence shown here is derived from an EMBL/GenBank/DDBJ whole genome shotgun (WGS) entry which is preliminary data.</text>
</comment>
<sequence length="407" mass="45812">MPRTPEPRFTCTIPSIHDDIPLNVRLYHPDCLSRPESKDSKHEEEAEAKWQKKGIVMAHPYAPMGGSYDDHVVNIVIDEFLRKGWIVGTFNFRCVGAHGSKGRTSWSGRPESDDYISFAAFFMHYLSYLRPNPLPTAVFTPEPPLAPTKKSRDDAPVMVLGGYSYGSMILRHLPPVPSILQPFASPLEGSAADEILLRAHKLADQINLKWINEARASAERGRRRHETKLSVTMGGEETSPKKRRSSRDIRRSMEGSNGRRSLNISEGLRSISHRRSPHPQVTPEPTAPRPAIMMPDVCYLLVSPLTAPISTLAAPSLAHKFWSKSANSTTSDVIAKHRSLVVYGDRDQFSSVHKVREWVRRMQNQGSSQCSADEIEGAGHFWNEHSVESRLRSAIEQWERKARERPA</sequence>
<evidence type="ECO:0000313" key="2">
    <source>
        <dbReference type="EMBL" id="CAI6336084.1"/>
    </source>
</evidence>
<dbReference type="EMBL" id="CAOQHR010000006">
    <property type="protein sequence ID" value="CAI6336084.1"/>
    <property type="molecule type" value="Genomic_DNA"/>
</dbReference>
<keyword evidence="3" id="KW-1185">Reference proteome</keyword>
<proteinExistence type="predicted"/>
<dbReference type="PANTHER" id="PTHR42103">
    <property type="entry name" value="ALPHA/BETA-HYDROLASES SUPERFAMILY PROTEIN"/>
    <property type="match status" value="1"/>
</dbReference>
<dbReference type="AlphaFoldDB" id="A0A9W4UI19"/>
<feature type="compositionally biased region" description="Polar residues" evidence="1">
    <location>
        <begin position="254"/>
        <end position="264"/>
    </location>
</feature>
<feature type="region of interest" description="Disordered" evidence="1">
    <location>
        <begin position="216"/>
        <end position="289"/>
    </location>
</feature>
<evidence type="ECO:0000313" key="3">
    <source>
        <dbReference type="Proteomes" id="UP001152607"/>
    </source>
</evidence>
<dbReference type="Gene3D" id="3.40.50.1820">
    <property type="entry name" value="alpha/beta hydrolase"/>
    <property type="match status" value="1"/>
</dbReference>
<reference evidence="2" key="1">
    <citation type="submission" date="2023-01" db="EMBL/GenBank/DDBJ databases">
        <authorList>
            <person name="Van Ghelder C."/>
            <person name="Rancurel C."/>
        </authorList>
    </citation>
    <scope>NUCLEOTIDE SEQUENCE</scope>
    <source>
        <strain evidence="2">CNCM I-4278</strain>
    </source>
</reference>
<dbReference type="InterPro" id="IPR029058">
    <property type="entry name" value="AB_hydrolase_fold"/>
</dbReference>
<accession>A0A9W4UI19</accession>
<name>A0A9W4UI19_9PLEO</name>
<dbReference type="OrthoDB" id="10260961at2759"/>
<dbReference type="SUPFAM" id="SSF53474">
    <property type="entry name" value="alpha/beta-Hydrolases"/>
    <property type="match status" value="1"/>
</dbReference>
<dbReference type="PANTHER" id="PTHR42103:SF2">
    <property type="entry name" value="AB HYDROLASE-1 DOMAIN-CONTAINING PROTEIN"/>
    <property type="match status" value="1"/>
</dbReference>
<dbReference type="Proteomes" id="UP001152607">
    <property type="component" value="Unassembled WGS sequence"/>
</dbReference>
<evidence type="ECO:0000256" key="1">
    <source>
        <dbReference type="SAM" id="MobiDB-lite"/>
    </source>
</evidence>
<organism evidence="2 3">
    <name type="scientific">Periconia digitata</name>
    <dbReference type="NCBI Taxonomy" id="1303443"/>
    <lineage>
        <taxon>Eukaryota</taxon>
        <taxon>Fungi</taxon>
        <taxon>Dikarya</taxon>
        <taxon>Ascomycota</taxon>
        <taxon>Pezizomycotina</taxon>
        <taxon>Dothideomycetes</taxon>
        <taxon>Pleosporomycetidae</taxon>
        <taxon>Pleosporales</taxon>
        <taxon>Massarineae</taxon>
        <taxon>Periconiaceae</taxon>
        <taxon>Periconia</taxon>
    </lineage>
</organism>
<protein>
    <submittedName>
        <fullName evidence="2">Uncharacterized protein</fullName>
    </submittedName>
</protein>
<gene>
    <name evidence="2" type="ORF">PDIGIT_LOCUS9174</name>
</gene>